<reference evidence="2 3" key="1">
    <citation type="journal article" date="2014" name="Agronomy (Basel)">
        <title>A Draft Genome Sequence for Ensete ventricosum, the Drought-Tolerant Tree Against Hunger.</title>
        <authorList>
            <person name="Harrison J."/>
            <person name="Moore K.A."/>
            <person name="Paszkiewicz K."/>
            <person name="Jones T."/>
            <person name="Grant M."/>
            <person name="Ambacheew D."/>
            <person name="Muzemil S."/>
            <person name="Studholme D.J."/>
        </authorList>
    </citation>
    <scope>NUCLEOTIDE SEQUENCE [LARGE SCALE GENOMIC DNA]</scope>
</reference>
<protein>
    <recommendedName>
        <fullName evidence="1">Auxin-responsive protein</fullName>
    </recommendedName>
</protein>
<comment type="similarity">
    <text evidence="1">Belongs to the Aux/IAA family.</text>
</comment>
<keyword evidence="1" id="KW-0539">Nucleus</keyword>
<keyword evidence="1" id="KW-0804">Transcription</keyword>
<evidence type="ECO:0000313" key="3">
    <source>
        <dbReference type="Proteomes" id="UP000287651"/>
    </source>
</evidence>
<accession>A0A444C1K1</accession>
<proteinExistence type="inferred from homology"/>
<dbReference type="AlphaFoldDB" id="A0A444C1K1"/>
<dbReference type="GO" id="GO:0005634">
    <property type="term" value="C:nucleus"/>
    <property type="evidence" value="ECO:0007669"/>
    <property type="project" value="UniProtKB-SubCell"/>
</dbReference>
<dbReference type="Proteomes" id="UP000287651">
    <property type="component" value="Unassembled WGS sequence"/>
</dbReference>
<comment type="caution">
    <text evidence="2">The sequence shown here is derived from an EMBL/GenBank/DDBJ whole genome shotgun (WGS) entry which is preliminary data.</text>
</comment>
<evidence type="ECO:0000256" key="1">
    <source>
        <dbReference type="RuleBase" id="RU004549"/>
    </source>
</evidence>
<keyword evidence="1" id="KW-0927">Auxin signaling pathway</keyword>
<gene>
    <name evidence="2" type="ORF">B296_00029533</name>
</gene>
<comment type="function">
    <text evidence="1">Aux/IAA proteins are short-lived transcriptional factors that function as repressors of early auxin response genes at low auxin concentrations.</text>
</comment>
<sequence length="76" mass="8505">MGVGFLENTATDISVFIHLFLQNCITNPISNKSRMFVDSCKRLRIMKGSEAIGLGHTKSHGEMQEQKLNASSFLFK</sequence>
<name>A0A444C1K1_ENSVE</name>
<keyword evidence="1" id="KW-0805">Transcription regulation</keyword>
<keyword evidence="1" id="KW-0678">Repressor</keyword>
<comment type="subunit">
    <text evidence="1">Homodimers and heterodimers.</text>
</comment>
<dbReference type="EMBL" id="AMZH03016266">
    <property type="protein sequence ID" value="RRT44758.1"/>
    <property type="molecule type" value="Genomic_DNA"/>
</dbReference>
<dbReference type="InterPro" id="IPR033389">
    <property type="entry name" value="AUX/IAA_dom"/>
</dbReference>
<dbReference type="Pfam" id="PF02309">
    <property type="entry name" value="AUX_IAA"/>
    <property type="match status" value="1"/>
</dbReference>
<comment type="subcellular location">
    <subcellularLocation>
        <location evidence="1">Nucleus</location>
    </subcellularLocation>
</comment>
<evidence type="ECO:0000313" key="2">
    <source>
        <dbReference type="EMBL" id="RRT44758.1"/>
    </source>
</evidence>
<organism evidence="2 3">
    <name type="scientific">Ensete ventricosum</name>
    <name type="common">Abyssinian banana</name>
    <name type="synonym">Musa ensete</name>
    <dbReference type="NCBI Taxonomy" id="4639"/>
    <lineage>
        <taxon>Eukaryota</taxon>
        <taxon>Viridiplantae</taxon>
        <taxon>Streptophyta</taxon>
        <taxon>Embryophyta</taxon>
        <taxon>Tracheophyta</taxon>
        <taxon>Spermatophyta</taxon>
        <taxon>Magnoliopsida</taxon>
        <taxon>Liliopsida</taxon>
        <taxon>Zingiberales</taxon>
        <taxon>Musaceae</taxon>
        <taxon>Ensete</taxon>
    </lineage>
</organism>
<dbReference type="GO" id="GO:0009734">
    <property type="term" value="P:auxin-activated signaling pathway"/>
    <property type="evidence" value="ECO:0007669"/>
    <property type="project" value="UniProtKB-UniRule"/>
</dbReference>